<name>D6Z474_DESAT</name>
<dbReference type="GO" id="GO:0005737">
    <property type="term" value="C:cytoplasm"/>
    <property type="evidence" value="ECO:0007669"/>
    <property type="project" value="TreeGrafter"/>
</dbReference>
<comment type="cofactor">
    <cofactor evidence="9">
        <name>Mg(2+)</name>
        <dbReference type="ChEBI" id="CHEBI:18420"/>
    </cofactor>
    <text evidence="9">Binds 1 Mg(2+) ion per subunit.</text>
</comment>
<dbReference type="Gene3D" id="3.20.20.70">
    <property type="entry name" value="Aldolase class I"/>
    <property type="match status" value="1"/>
</dbReference>
<dbReference type="HAMAP" id="MF_00097">
    <property type="entry name" value="TMP_synthase"/>
    <property type="match status" value="1"/>
</dbReference>
<keyword evidence="3 9" id="KW-0479">Metal-binding</keyword>
<dbReference type="HOGENOM" id="CLU_018272_3_2_7"/>
<evidence type="ECO:0000256" key="7">
    <source>
        <dbReference type="ARBA" id="ARBA00047851"/>
    </source>
</evidence>
<evidence type="ECO:0000256" key="1">
    <source>
        <dbReference type="ARBA" id="ARBA00005165"/>
    </source>
</evidence>
<evidence type="ECO:0000256" key="6">
    <source>
        <dbReference type="ARBA" id="ARBA00047334"/>
    </source>
</evidence>
<dbReference type="GO" id="GO:0009229">
    <property type="term" value="P:thiamine diphosphate biosynthetic process"/>
    <property type="evidence" value="ECO:0007669"/>
    <property type="project" value="UniProtKB-UniRule"/>
</dbReference>
<dbReference type="UniPathway" id="UPA00060">
    <property type="reaction ID" value="UER00141"/>
</dbReference>
<feature type="domain" description="Thiamine phosphate synthase/TenI" evidence="12">
    <location>
        <begin position="17"/>
        <end position="197"/>
    </location>
</feature>
<evidence type="ECO:0000313" key="13">
    <source>
        <dbReference type="EMBL" id="ADH86349.1"/>
    </source>
</evidence>
<feature type="binding site" evidence="9">
    <location>
        <position position="99"/>
    </location>
    <ligand>
        <name>Mg(2+)</name>
        <dbReference type="ChEBI" id="CHEBI:18420"/>
    </ligand>
</feature>
<dbReference type="GO" id="GO:0009228">
    <property type="term" value="P:thiamine biosynthetic process"/>
    <property type="evidence" value="ECO:0007669"/>
    <property type="project" value="UniProtKB-KW"/>
</dbReference>
<evidence type="ECO:0000256" key="5">
    <source>
        <dbReference type="ARBA" id="ARBA00022977"/>
    </source>
</evidence>
<dbReference type="InParanoid" id="D6Z474"/>
<dbReference type="CDD" id="cd00564">
    <property type="entry name" value="TMP_TenI"/>
    <property type="match status" value="1"/>
</dbReference>
<feature type="binding site" evidence="9">
    <location>
        <position position="146"/>
    </location>
    <ligand>
        <name>4-amino-2-methyl-5-(diphosphooxymethyl)pyrimidine</name>
        <dbReference type="ChEBI" id="CHEBI:57841"/>
    </ligand>
</feature>
<evidence type="ECO:0000256" key="11">
    <source>
        <dbReference type="RuleBase" id="RU004253"/>
    </source>
</evidence>
<dbReference type="FunCoup" id="D6Z474">
    <property type="interactions" value="418"/>
</dbReference>
<evidence type="ECO:0000256" key="8">
    <source>
        <dbReference type="ARBA" id="ARBA00047883"/>
    </source>
</evidence>
<dbReference type="Proteomes" id="UP000001508">
    <property type="component" value="Chromosome"/>
</dbReference>
<feature type="binding site" evidence="9">
    <location>
        <position position="117"/>
    </location>
    <ligand>
        <name>4-amino-2-methyl-5-(diphosphooxymethyl)pyrimidine</name>
        <dbReference type="ChEBI" id="CHEBI:57841"/>
    </ligand>
</feature>
<comment type="pathway">
    <text evidence="1 9 11">Cofactor biosynthesis; thiamine diphosphate biosynthesis; thiamine phosphate from 4-amino-2-methyl-5-diphosphomethylpyrimidine and 4-methyl-5-(2-phosphoethyl)-thiazole: step 1/1.</text>
</comment>
<feature type="binding site" evidence="9">
    <location>
        <position position="80"/>
    </location>
    <ligand>
        <name>Mg(2+)</name>
        <dbReference type="ChEBI" id="CHEBI:18420"/>
    </ligand>
</feature>
<comment type="function">
    <text evidence="9">Condenses 4-methyl-5-(beta-hydroxyethyl)thiazole monophosphate (THZ-P) and 2-methyl-4-amino-5-hydroxymethyl pyrimidine pyrophosphate (HMP-PP) to form thiamine monophosphate (TMP).</text>
</comment>
<proteinExistence type="inferred from homology"/>
<dbReference type="RefSeq" id="WP_013163876.1">
    <property type="nucleotide sequence ID" value="NC_014216.1"/>
</dbReference>
<dbReference type="STRING" id="589865.DaAHT2_1656"/>
<feature type="binding site" evidence="9">
    <location>
        <position position="174"/>
    </location>
    <ligand>
        <name>2-[(2R,5Z)-2-carboxy-4-methylthiazol-5(2H)-ylidene]ethyl phosphate</name>
        <dbReference type="ChEBI" id="CHEBI:62899"/>
    </ligand>
</feature>
<dbReference type="InterPro" id="IPR013785">
    <property type="entry name" value="Aldolase_TIM"/>
</dbReference>
<dbReference type="SUPFAM" id="SSF51391">
    <property type="entry name" value="Thiamin phosphate synthase"/>
    <property type="match status" value="1"/>
</dbReference>
<keyword evidence="2 9" id="KW-0808">Transferase</keyword>
<comment type="catalytic activity">
    <reaction evidence="8 9 10">
        <text>2-[(2R,5Z)-2-carboxy-4-methylthiazol-5(2H)-ylidene]ethyl phosphate + 4-amino-2-methyl-5-(diphosphooxymethyl)pyrimidine + 2 H(+) = thiamine phosphate + CO2 + diphosphate</text>
        <dbReference type="Rhea" id="RHEA:47844"/>
        <dbReference type="ChEBI" id="CHEBI:15378"/>
        <dbReference type="ChEBI" id="CHEBI:16526"/>
        <dbReference type="ChEBI" id="CHEBI:33019"/>
        <dbReference type="ChEBI" id="CHEBI:37575"/>
        <dbReference type="ChEBI" id="CHEBI:57841"/>
        <dbReference type="ChEBI" id="CHEBI:62899"/>
        <dbReference type="EC" id="2.5.1.3"/>
    </reaction>
</comment>
<comment type="catalytic activity">
    <reaction evidence="7 9 10">
        <text>2-(2-carboxy-4-methylthiazol-5-yl)ethyl phosphate + 4-amino-2-methyl-5-(diphosphooxymethyl)pyrimidine + 2 H(+) = thiamine phosphate + CO2 + diphosphate</text>
        <dbReference type="Rhea" id="RHEA:47848"/>
        <dbReference type="ChEBI" id="CHEBI:15378"/>
        <dbReference type="ChEBI" id="CHEBI:16526"/>
        <dbReference type="ChEBI" id="CHEBI:33019"/>
        <dbReference type="ChEBI" id="CHEBI:37575"/>
        <dbReference type="ChEBI" id="CHEBI:57841"/>
        <dbReference type="ChEBI" id="CHEBI:62890"/>
        <dbReference type="EC" id="2.5.1.3"/>
    </reaction>
</comment>
<dbReference type="InterPro" id="IPR034291">
    <property type="entry name" value="TMP_synthase"/>
</dbReference>
<dbReference type="OrthoDB" id="9810880at2"/>
<evidence type="ECO:0000313" key="14">
    <source>
        <dbReference type="Proteomes" id="UP000001508"/>
    </source>
</evidence>
<keyword evidence="5 9" id="KW-0784">Thiamine biosynthesis</keyword>
<evidence type="ECO:0000256" key="2">
    <source>
        <dbReference type="ARBA" id="ARBA00022679"/>
    </source>
</evidence>
<feature type="binding site" evidence="9">
    <location>
        <begin position="143"/>
        <end position="145"/>
    </location>
    <ligand>
        <name>2-[(2R,5Z)-2-carboxy-4-methylthiazol-5(2H)-ylidene]ethyl phosphate</name>
        <dbReference type="ChEBI" id="CHEBI:62899"/>
    </ligand>
</feature>
<feature type="binding site" evidence="9">
    <location>
        <begin position="47"/>
        <end position="51"/>
    </location>
    <ligand>
        <name>4-amino-2-methyl-5-(diphosphooxymethyl)pyrimidine</name>
        <dbReference type="ChEBI" id="CHEBI:57841"/>
    </ligand>
</feature>
<gene>
    <name evidence="9" type="primary">thiE</name>
    <name evidence="13" type="ordered locus">DaAHT2_1656</name>
</gene>
<dbReference type="AlphaFoldDB" id="D6Z474"/>
<dbReference type="EMBL" id="CP001940">
    <property type="protein sequence ID" value="ADH86349.1"/>
    <property type="molecule type" value="Genomic_DNA"/>
</dbReference>
<comment type="similarity">
    <text evidence="9 10">Belongs to the thiamine-phosphate synthase family.</text>
</comment>
<evidence type="ECO:0000259" key="12">
    <source>
        <dbReference type="Pfam" id="PF02581"/>
    </source>
</evidence>
<dbReference type="EC" id="2.5.1.3" evidence="9"/>
<dbReference type="KEGG" id="dak:DaAHT2_1656"/>
<keyword evidence="14" id="KW-1185">Reference proteome</keyword>
<dbReference type="GO" id="GO:0000287">
    <property type="term" value="F:magnesium ion binding"/>
    <property type="evidence" value="ECO:0007669"/>
    <property type="project" value="UniProtKB-UniRule"/>
</dbReference>
<dbReference type="InterPro" id="IPR022998">
    <property type="entry name" value="ThiamineP_synth_TenI"/>
</dbReference>
<feature type="binding site" evidence="9">
    <location>
        <begin position="194"/>
        <end position="195"/>
    </location>
    <ligand>
        <name>2-[(2R,5Z)-2-carboxy-4-methylthiazol-5(2H)-ylidene]ethyl phosphate</name>
        <dbReference type="ChEBI" id="CHEBI:62899"/>
    </ligand>
</feature>
<evidence type="ECO:0000256" key="9">
    <source>
        <dbReference type="HAMAP-Rule" id="MF_00097"/>
    </source>
</evidence>
<dbReference type="Pfam" id="PF02581">
    <property type="entry name" value="TMP-TENI"/>
    <property type="match status" value="1"/>
</dbReference>
<feature type="binding site" evidence="9">
    <location>
        <position position="79"/>
    </location>
    <ligand>
        <name>4-amino-2-methyl-5-(diphosphooxymethyl)pyrimidine</name>
        <dbReference type="ChEBI" id="CHEBI:57841"/>
    </ligand>
</feature>
<dbReference type="GO" id="GO:0004789">
    <property type="term" value="F:thiamine-phosphate diphosphorylase activity"/>
    <property type="evidence" value="ECO:0007669"/>
    <property type="project" value="UniProtKB-UniRule"/>
</dbReference>
<reference evidence="14" key="1">
    <citation type="submission" date="2010-02" db="EMBL/GenBank/DDBJ databases">
        <title>Complete sequence of Desulfurivibrio alkaliphilus AHT2.</title>
        <authorList>
            <consortium name="US DOE Joint Genome Institute"/>
            <person name="Pitluck S."/>
            <person name="Chertkov O."/>
            <person name="Detter J.C."/>
            <person name="Han C."/>
            <person name="Tapia R."/>
            <person name="Larimer F."/>
            <person name="Land M."/>
            <person name="Hauser L."/>
            <person name="Kyrpides N."/>
            <person name="Mikhailova N."/>
            <person name="Sorokin D.Y."/>
            <person name="Muyzer G."/>
            <person name="Woyke T."/>
        </authorList>
    </citation>
    <scope>NUCLEOTIDE SEQUENCE [LARGE SCALE GENOMIC DNA]</scope>
    <source>
        <strain evidence="14">DSM 19089 / UNIQEM U267 / AHT2</strain>
    </source>
</reference>
<evidence type="ECO:0000256" key="4">
    <source>
        <dbReference type="ARBA" id="ARBA00022842"/>
    </source>
</evidence>
<dbReference type="eggNOG" id="COG0352">
    <property type="taxonomic scope" value="Bacteria"/>
</dbReference>
<dbReference type="InterPro" id="IPR036206">
    <property type="entry name" value="ThiamineP_synth_sf"/>
</dbReference>
<evidence type="ECO:0000256" key="10">
    <source>
        <dbReference type="RuleBase" id="RU003826"/>
    </source>
</evidence>
<dbReference type="PANTHER" id="PTHR20857:SF15">
    <property type="entry name" value="THIAMINE-PHOSPHATE SYNTHASE"/>
    <property type="match status" value="1"/>
</dbReference>
<organism evidence="13 14">
    <name type="scientific">Desulfurivibrio alkaliphilus (strain DSM 19089 / UNIQEM U267 / AHT2)</name>
    <dbReference type="NCBI Taxonomy" id="589865"/>
    <lineage>
        <taxon>Bacteria</taxon>
        <taxon>Pseudomonadati</taxon>
        <taxon>Thermodesulfobacteriota</taxon>
        <taxon>Desulfobulbia</taxon>
        <taxon>Desulfobulbales</taxon>
        <taxon>Desulfobulbaceae</taxon>
        <taxon>Desulfurivibrio</taxon>
    </lineage>
</organism>
<dbReference type="NCBIfam" id="TIGR00693">
    <property type="entry name" value="thiE"/>
    <property type="match status" value="1"/>
</dbReference>
<dbReference type="PANTHER" id="PTHR20857">
    <property type="entry name" value="THIAMINE-PHOSPHATE PYROPHOSPHORYLASE"/>
    <property type="match status" value="1"/>
</dbReference>
<protein>
    <recommendedName>
        <fullName evidence="9">Thiamine-phosphate synthase</fullName>
        <shortName evidence="9">TP synthase</shortName>
        <shortName evidence="9">TPS</shortName>
        <ecNumber evidence="9">2.5.1.3</ecNumber>
    </recommendedName>
    <alternativeName>
        <fullName evidence="9">Thiamine-phosphate pyrophosphorylase</fullName>
        <shortName evidence="9">TMP pyrophosphorylase</shortName>
        <shortName evidence="9">TMP-PPase</shortName>
    </alternativeName>
</protein>
<accession>D6Z474</accession>
<evidence type="ECO:0000256" key="3">
    <source>
        <dbReference type="ARBA" id="ARBA00022723"/>
    </source>
</evidence>
<keyword evidence="4 9" id="KW-0460">Magnesium</keyword>
<sequence length="214" mass="23516">MSTYQQRLQKFIEEATLYPVSCEKLAMGRSDRQWLEAVLAAGVKIVQLRDKEADGRTLLGKARMFRELTRAAGALLIVNDRLDVALLSEADGVHLGNDDLPCEEVRRYAPELLIGVSCNREEEAASAEARGASYYNIGPLFPTGTKEEPREVLGIDAIARFSRHSPLPFTVMGGIKKHHLPDLLAAGVKRPAVVTALTQAADISAEAKEWLSYL</sequence>
<comment type="catalytic activity">
    <reaction evidence="6 9 10">
        <text>4-methyl-5-(2-phosphooxyethyl)-thiazole + 4-amino-2-methyl-5-(diphosphooxymethyl)pyrimidine + H(+) = thiamine phosphate + diphosphate</text>
        <dbReference type="Rhea" id="RHEA:22328"/>
        <dbReference type="ChEBI" id="CHEBI:15378"/>
        <dbReference type="ChEBI" id="CHEBI:33019"/>
        <dbReference type="ChEBI" id="CHEBI:37575"/>
        <dbReference type="ChEBI" id="CHEBI:57841"/>
        <dbReference type="ChEBI" id="CHEBI:58296"/>
        <dbReference type="EC" id="2.5.1.3"/>
    </reaction>
</comment>